<dbReference type="PANTHER" id="PTHR33221:SF15">
    <property type="entry name" value="HTH-TYPE TRANSCRIPTIONAL REGULATOR YWGB-RELATED"/>
    <property type="match status" value="1"/>
</dbReference>
<dbReference type="NCBIfam" id="TIGR00738">
    <property type="entry name" value="rrf2_super"/>
    <property type="match status" value="1"/>
</dbReference>
<dbReference type="InterPro" id="IPR036388">
    <property type="entry name" value="WH-like_DNA-bd_sf"/>
</dbReference>
<dbReference type="GO" id="GO:0003700">
    <property type="term" value="F:DNA-binding transcription factor activity"/>
    <property type="evidence" value="ECO:0007669"/>
    <property type="project" value="TreeGrafter"/>
</dbReference>
<dbReference type="SUPFAM" id="SSF46785">
    <property type="entry name" value="Winged helix' DNA-binding domain"/>
    <property type="match status" value="1"/>
</dbReference>
<accession>A0A537INH5</accession>
<reference evidence="1 2" key="1">
    <citation type="journal article" date="2019" name="Nat. Microbiol.">
        <title>Mediterranean grassland soil C-N compound turnover is dependent on rainfall and depth, and is mediated by genomically divergent microorganisms.</title>
        <authorList>
            <person name="Diamond S."/>
            <person name="Andeer P.F."/>
            <person name="Li Z."/>
            <person name="Crits-Christoph A."/>
            <person name="Burstein D."/>
            <person name="Anantharaman K."/>
            <person name="Lane K.R."/>
            <person name="Thomas B.C."/>
            <person name="Pan C."/>
            <person name="Northen T.R."/>
            <person name="Banfield J.F."/>
        </authorList>
    </citation>
    <scope>NUCLEOTIDE SEQUENCE [LARGE SCALE GENOMIC DNA]</scope>
    <source>
        <strain evidence="1">NP_8</strain>
    </source>
</reference>
<dbReference type="InterPro" id="IPR000944">
    <property type="entry name" value="Tscrpt_reg_Rrf2"/>
</dbReference>
<dbReference type="Pfam" id="PF02082">
    <property type="entry name" value="Rrf2"/>
    <property type="match status" value="1"/>
</dbReference>
<organism evidence="1 2">
    <name type="scientific">Candidatus Segetimicrobium genomatis</name>
    <dbReference type="NCBI Taxonomy" id="2569760"/>
    <lineage>
        <taxon>Bacteria</taxon>
        <taxon>Bacillati</taxon>
        <taxon>Candidatus Sysuimicrobiota</taxon>
        <taxon>Candidatus Sysuimicrobiia</taxon>
        <taxon>Candidatus Sysuimicrobiales</taxon>
        <taxon>Candidatus Segetimicrobiaceae</taxon>
        <taxon>Candidatus Segetimicrobium</taxon>
    </lineage>
</organism>
<dbReference type="Proteomes" id="UP000318834">
    <property type="component" value="Unassembled WGS sequence"/>
</dbReference>
<comment type="caution">
    <text evidence="1">The sequence shown here is derived from an EMBL/GenBank/DDBJ whole genome shotgun (WGS) entry which is preliminary data.</text>
</comment>
<evidence type="ECO:0000313" key="2">
    <source>
        <dbReference type="Proteomes" id="UP000318834"/>
    </source>
</evidence>
<gene>
    <name evidence="1" type="ORF">E6H05_10540</name>
</gene>
<sequence>MKVSTRAEYGLRALIDLASHYGEGPVQTHQIASRQGLPEPYLNQLMTSLRRAGLVTSKRGPAGGHVLARAPEAINLREAFDVLEGSTAPWWCVESDDPDCIYASGCGLRPVWQAINQAVERVLGEMSLADISKVRQPVGRA</sequence>
<dbReference type="InterPro" id="IPR036390">
    <property type="entry name" value="WH_DNA-bd_sf"/>
</dbReference>
<name>A0A537INH5_9BACT</name>
<dbReference type="EMBL" id="VBAP01000078">
    <property type="protein sequence ID" value="TMI72865.1"/>
    <property type="molecule type" value="Genomic_DNA"/>
</dbReference>
<dbReference type="PANTHER" id="PTHR33221">
    <property type="entry name" value="WINGED HELIX-TURN-HELIX TRANSCRIPTIONAL REGULATOR, RRF2 FAMILY"/>
    <property type="match status" value="1"/>
</dbReference>
<dbReference type="PROSITE" id="PS51197">
    <property type="entry name" value="HTH_RRF2_2"/>
    <property type="match status" value="1"/>
</dbReference>
<evidence type="ECO:0000313" key="1">
    <source>
        <dbReference type="EMBL" id="TMI72865.1"/>
    </source>
</evidence>
<dbReference type="Gene3D" id="1.10.10.10">
    <property type="entry name" value="Winged helix-like DNA-binding domain superfamily/Winged helix DNA-binding domain"/>
    <property type="match status" value="1"/>
</dbReference>
<dbReference type="AlphaFoldDB" id="A0A537INH5"/>
<proteinExistence type="predicted"/>
<dbReference type="GO" id="GO:0005829">
    <property type="term" value="C:cytosol"/>
    <property type="evidence" value="ECO:0007669"/>
    <property type="project" value="TreeGrafter"/>
</dbReference>
<protein>
    <submittedName>
        <fullName evidence="1">Rrf2 family transcriptional regulator</fullName>
    </submittedName>
</protein>